<dbReference type="GO" id="GO:0000792">
    <property type="term" value="C:heterochromatin"/>
    <property type="evidence" value="ECO:0007669"/>
    <property type="project" value="UniProtKB-ARBA"/>
</dbReference>
<dbReference type="Pfam" id="PF12013">
    <property type="entry name" value="OrsD"/>
    <property type="match status" value="1"/>
</dbReference>
<evidence type="ECO:0000259" key="5">
    <source>
        <dbReference type="PROSITE" id="PS50013"/>
    </source>
</evidence>
<organism evidence="6 7">
    <name type="scientific">Fusarium tricinctum</name>
    <dbReference type="NCBI Taxonomy" id="61284"/>
    <lineage>
        <taxon>Eukaryota</taxon>
        <taxon>Fungi</taxon>
        <taxon>Dikarya</taxon>
        <taxon>Ascomycota</taxon>
        <taxon>Pezizomycotina</taxon>
        <taxon>Sordariomycetes</taxon>
        <taxon>Hypocreomycetidae</taxon>
        <taxon>Hypocreales</taxon>
        <taxon>Nectriaceae</taxon>
        <taxon>Fusarium</taxon>
        <taxon>Fusarium tricinctum species complex</taxon>
    </lineage>
</organism>
<dbReference type="EMBL" id="JAGPXF010000001">
    <property type="protein sequence ID" value="KAH7261571.1"/>
    <property type="molecule type" value="Genomic_DNA"/>
</dbReference>
<feature type="region of interest" description="Disordered" evidence="4">
    <location>
        <begin position="209"/>
        <end position="228"/>
    </location>
</feature>
<evidence type="ECO:0000313" key="6">
    <source>
        <dbReference type="EMBL" id="KAH7261571.1"/>
    </source>
</evidence>
<dbReference type="SUPFAM" id="SSF54160">
    <property type="entry name" value="Chromo domain-like"/>
    <property type="match status" value="2"/>
</dbReference>
<feature type="domain" description="Chromo" evidence="5">
    <location>
        <begin position="144"/>
        <end position="196"/>
    </location>
</feature>
<dbReference type="SMART" id="SM00300">
    <property type="entry name" value="ChSh"/>
    <property type="match status" value="1"/>
</dbReference>
<accession>A0A8K0SAZ3</accession>
<dbReference type="SMART" id="SM00298">
    <property type="entry name" value="CHROMO"/>
    <property type="match status" value="1"/>
</dbReference>
<dbReference type="CDD" id="cd18657">
    <property type="entry name" value="CSD_Swi6"/>
    <property type="match status" value="1"/>
</dbReference>
<dbReference type="Gene3D" id="2.40.50.40">
    <property type="match status" value="2"/>
</dbReference>
<dbReference type="GO" id="GO:0006338">
    <property type="term" value="P:chromatin remodeling"/>
    <property type="evidence" value="ECO:0007669"/>
    <property type="project" value="UniProtKB-ARBA"/>
</dbReference>
<evidence type="ECO:0000256" key="4">
    <source>
        <dbReference type="SAM" id="MobiDB-lite"/>
    </source>
</evidence>
<reference evidence="6" key="1">
    <citation type="journal article" date="2021" name="Nat. Commun.">
        <title>Genetic determinants of endophytism in the Arabidopsis root mycobiome.</title>
        <authorList>
            <person name="Mesny F."/>
            <person name="Miyauchi S."/>
            <person name="Thiergart T."/>
            <person name="Pickel B."/>
            <person name="Atanasova L."/>
            <person name="Karlsson M."/>
            <person name="Huettel B."/>
            <person name="Barry K.W."/>
            <person name="Haridas S."/>
            <person name="Chen C."/>
            <person name="Bauer D."/>
            <person name="Andreopoulos W."/>
            <person name="Pangilinan J."/>
            <person name="LaButti K."/>
            <person name="Riley R."/>
            <person name="Lipzen A."/>
            <person name="Clum A."/>
            <person name="Drula E."/>
            <person name="Henrissat B."/>
            <person name="Kohler A."/>
            <person name="Grigoriev I.V."/>
            <person name="Martin F.M."/>
            <person name="Hacquard S."/>
        </authorList>
    </citation>
    <scope>NUCLEOTIDE SEQUENCE</scope>
    <source>
        <strain evidence="6">MPI-SDFR-AT-0068</strain>
    </source>
</reference>
<evidence type="ECO:0000256" key="2">
    <source>
        <dbReference type="ARBA" id="ARBA00011353"/>
    </source>
</evidence>
<dbReference type="GO" id="GO:0005634">
    <property type="term" value="C:nucleus"/>
    <property type="evidence" value="ECO:0007669"/>
    <property type="project" value="UniProtKB-SubCell"/>
</dbReference>
<dbReference type="Pfam" id="PF01393">
    <property type="entry name" value="Chromo_shadow"/>
    <property type="match status" value="1"/>
</dbReference>
<dbReference type="InterPro" id="IPR022698">
    <property type="entry name" value="OrsD"/>
</dbReference>
<dbReference type="Pfam" id="PF00385">
    <property type="entry name" value="Chromo"/>
    <property type="match status" value="1"/>
</dbReference>
<keyword evidence="3" id="KW-0539">Nucleus</keyword>
<dbReference type="OrthoDB" id="433924at2759"/>
<protein>
    <recommendedName>
        <fullName evidence="5">Chromo domain-containing protein</fullName>
    </recommendedName>
</protein>
<comment type="caution">
    <text evidence="6">The sequence shown here is derived from an EMBL/GenBank/DDBJ whole genome shotgun (WGS) entry which is preliminary data.</text>
</comment>
<dbReference type="PROSITE" id="PS00598">
    <property type="entry name" value="CHROMO_1"/>
    <property type="match status" value="1"/>
</dbReference>
<dbReference type="InterPro" id="IPR016197">
    <property type="entry name" value="Chromo-like_dom_sf"/>
</dbReference>
<sequence>MDEHMKVDNEHRMLICQKCTTALRPDTFAKHFRQIHQLTGSILRDIIDHYIDGDVVDPVNSELPKDGSAAIRWLPVSRGYSCVASPCDDKSSNQGKFTALTYRSRRSTTDSPLLVANLDKVETPKGTPTGESDKEDGELEDDLFIVETIKNHASDKNGNLVFQVKWKGFESKKDLTWEPEDNLKVSGDEILNEYFDTIGGRDKIFEESNRAAKTKKRRRTTDHTFSTRPKRLQPNEAHVGNKTLLAAMKKWSPPSGSWEDEIEKIDGCEEDDNGELIIYLIWKNSQKTSHETHIIYEKCPQKMLQFYEEHVKIIGKEKYSERQHEGLLGGVVS</sequence>
<dbReference type="InterPro" id="IPR023780">
    <property type="entry name" value="Chromo_domain"/>
</dbReference>
<gene>
    <name evidence="6" type="ORF">BKA59DRAFT_550068</name>
</gene>
<dbReference type="Proteomes" id="UP000813427">
    <property type="component" value="Unassembled WGS sequence"/>
</dbReference>
<evidence type="ECO:0000256" key="3">
    <source>
        <dbReference type="ARBA" id="ARBA00023242"/>
    </source>
</evidence>
<name>A0A8K0SAZ3_9HYPO</name>
<evidence type="ECO:0000256" key="1">
    <source>
        <dbReference type="ARBA" id="ARBA00004123"/>
    </source>
</evidence>
<dbReference type="PANTHER" id="PTHR22812">
    <property type="entry name" value="CHROMOBOX PROTEIN"/>
    <property type="match status" value="1"/>
</dbReference>
<proteinExistence type="predicted"/>
<dbReference type="PROSITE" id="PS50013">
    <property type="entry name" value="CHROMO_2"/>
    <property type="match status" value="1"/>
</dbReference>
<evidence type="ECO:0000313" key="7">
    <source>
        <dbReference type="Proteomes" id="UP000813427"/>
    </source>
</evidence>
<comment type="subunit">
    <text evidence="2">Component of the NuA4 histone acetyltransferase complex.</text>
</comment>
<dbReference type="AlphaFoldDB" id="A0A8K0SAZ3"/>
<dbReference type="InterPro" id="IPR051219">
    <property type="entry name" value="Heterochromatin_chromo-domain"/>
</dbReference>
<dbReference type="InterPro" id="IPR000953">
    <property type="entry name" value="Chromo/chromo_shadow_dom"/>
</dbReference>
<comment type="subcellular location">
    <subcellularLocation>
        <location evidence="1">Nucleus</location>
    </subcellularLocation>
</comment>
<keyword evidence="7" id="KW-1185">Reference proteome</keyword>
<dbReference type="InterPro" id="IPR023779">
    <property type="entry name" value="Chromodomain_CS"/>
</dbReference>
<dbReference type="InterPro" id="IPR008251">
    <property type="entry name" value="Chromo_shadow_dom"/>
</dbReference>
<dbReference type="CDD" id="cd00024">
    <property type="entry name" value="CD_CSD"/>
    <property type="match status" value="1"/>
</dbReference>